<dbReference type="PANTHER" id="PTHR37984">
    <property type="entry name" value="PROTEIN CBG26694"/>
    <property type="match status" value="1"/>
</dbReference>
<dbReference type="CDD" id="cd00303">
    <property type="entry name" value="retropepsin_like"/>
    <property type="match status" value="1"/>
</dbReference>
<dbReference type="GO" id="GO:0008270">
    <property type="term" value="F:zinc ion binding"/>
    <property type="evidence" value="ECO:0007669"/>
    <property type="project" value="UniProtKB-KW"/>
</dbReference>
<dbReference type="InterPro" id="IPR005162">
    <property type="entry name" value="Retrotrans_gag_dom"/>
</dbReference>
<dbReference type="Pfam" id="PF08284">
    <property type="entry name" value="RVP_2"/>
    <property type="match status" value="1"/>
</dbReference>
<feature type="region of interest" description="Disordered" evidence="12">
    <location>
        <begin position="553"/>
        <end position="642"/>
    </location>
</feature>
<dbReference type="Gene3D" id="3.10.20.370">
    <property type="match status" value="1"/>
</dbReference>
<dbReference type="CDD" id="cd01647">
    <property type="entry name" value="RT_LTR"/>
    <property type="match status" value="2"/>
</dbReference>
<dbReference type="CDD" id="cd09274">
    <property type="entry name" value="RNase_HI_RT_Ty3"/>
    <property type="match status" value="1"/>
</dbReference>
<accession>A0A8H3M0K5</accession>
<feature type="region of interest" description="Disordered" evidence="12">
    <location>
        <begin position="503"/>
        <end position="534"/>
    </location>
</feature>
<evidence type="ECO:0000256" key="3">
    <source>
        <dbReference type="ARBA" id="ARBA00022695"/>
    </source>
</evidence>
<dbReference type="FunFam" id="3.10.10.10:FF:000007">
    <property type="entry name" value="Retrovirus-related Pol polyprotein from transposon 17.6-like Protein"/>
    <property type="match status" value="1"/>
</dbReference>
<keyword evidence="11" id="KW-0863">Zinc-finger</keyword>
<protein>
    <submittedName>
        <fullName evidence="15">Retroviral-like aspartic protease 1</fullName>
    </submittedName>
</protein>
<evidence type="ECO:0000313" key="15">
    <source>
        <dbReference type="EMBL" id="GES95430.1"/>
    </source>
</evidence>
<dbReference type="SUPFAM" id="SSF50630">
    <property type="entry name" value="Acid proteases"/>
    <property type="match status" value="1"/>
</dbReference>
<evidence type="ECO:0000256" key="4">
    <source>
        <dbReference type="ARBA" id="ARBA00022722"/>
    </source>
</evidence>
<name>A0A8H3M0K5_9GLOM</name>
<reference evidence="15" key="1">
    <citation type="submission" date="2019-10" db="EMBL/GenBank/DDBJ databases">
        <title>Conservation and host-specific expression of non-tandemly repeated heterogenous ribosome RNA gene in arbuscular mycorrhizal fungi.</title>
        <authorList>
            <person name="Maeda T."/>
            <person name="Kobayashi Y."/>
            <person name="Nakagawa T."/>
            <person name="Ezawa T."/>
            <person name="Yamaguchi K."/>
            <person name="Bino T."/>
            <person name="Nishimoto Y."/>
            <person name="Shigenobu S."/>
            <person name="Kawaguchi M."/>
        </authorList>
    </citation>
    <scope>NUCLEOTIDE SEQUENCE</scope>
    <source>
        <strain evidence="15">HR1</strain>
    </source>
</reference>
<dbReference type="InterPro" id="IPR043128">
    <property type="entry name" value="Rev_trsase/Diguanyl_cyclase"/>
</dbReference>
<feature type="domain" description="Reverse transcriptase" evidence="14">
    <location>
        <begin position="1144"/>
        <end position="1323"/>
    </location>
</feature>
<dbReference type="GO" id="GO:0004190">
    <property type="term" value="F:aspartic-type endopeptidase activity"/>
    <property type="evidence" value="ECO:0007669"/>
    <property type="project" value="UniProtKB-KW"/>
</dbReference>
<evidence type="ECO:0000256" key="11">
    <source>
        <dbReference type="PROSITE-ProRule" id="PRU00047"/>
    </source>
</evidence>
<dbReference type="GO" id="GO:0004519">
    <property type="term" value="F:endonuclease activity"/>
    <property type="evidence" value="ECO:0007669"/>
    <property type="project" value="UniProtKB-KW"/>
</dbReference>
<evidence type="ECO:0000256" key="10">
    <source>
        <dbReference type="ARBA" id="ARBA00023268"/>
    </source>
</evidence>
<evidence type="ECO:0000256" key="1">
    <source>
        <dbReference type="ARBA" id="ARBA00022670"/>
    </source>
</evidence>
<dbReference type="InterPro" id="IPR036875">
    <property type="entry name" value="Znf_CCHC_sf"/>
</dbReference>
<evidence type="ECO:0000256" key="12">
    <source>
        <dbReference type="SAM" id="MobiDB-lite"/>
    </source>
</evidence>
<keyword evidence="9" id="KW-0238">DNA-binding</keyword>
<keyword evidence="10" id="KW-0511">Multifunctional enzyme</keyword>
<evidence type="ECO:0000256" key="5">
    <source>
        <dbReference type="ARBA" id="ARBA00022750"/>
    </source>
</evidence>
<dbReference type="GO" id="GO:0003964">
    <property type="term" value="F:RNA-directed DNA polymerase activity"/>
    <property type="evidence" value="ECO:0007669"/>
    <property type="project" value="UniProtKB-KW"/>
</dbReference>
<dbReference type="InterPro" id="IPR043502">
    <property type="entry name" value="DNA/RNA_pol_sf"/>
</dbReference>
<keyword evidence="11" id="KW-0862">Zinc</keyword>
<feature type="compositionally biased region" description="Low complexity" evidence="12">
    <location>
        <begin position="508"/>
        <end position="523"/>
    </location>
</feature>
<dbReference type="Gene3D" id="3.10.10.10">
    <property type="entry name" value="HIV Type 1 Reverse Transcriptase, subunit A, domain 1"/>
    <property type="match status" value="1"/>
</dbReference>
<evidence type="ECO:0000313" key="16">
    <source>
        <dbReference type="Proteomes" id="UP000615446"/>
    </source>
</evidence>
<proteinExistence type="predicted"/>
<keyword evidence="6" id="KW-0255">Endonuclease</keyword>
<keyword evidence="4" id="KW-0540">Nuclease</keyword>
<dbReference type="InterPro" id="IPR021109">
    <property type="entry name" value="Peptidase_aspartic_dom_sf"/>
</dbReference>
<feature type="compositionally biased region" description="Polar residues" evidence="12">
    <location>
        <begin position="556"/>
        <end position="566"/>
    </location>
</feature>
<dbReference type="InterPro" id="IPR041577">
    <property type="entry name" value="RT_RNaseH_2"/>
</dbReference>
<gene>
    <name evidence="15" type="ORF">RCL2_002209900</name>
</gene>
<feature type="region of interest" description="Disordered" evidence="12">
    <location>
        <begin position="887"/>
        <end position="915"/>
    </location>
</feature>
<dbReference type="Proteomes" id="UP000615446">
    <property type="component" value="Unassembled WGS sequence"/>
</dbReference>
<keyword evidence="2" id="KW-0808">Transferase</keyword>
<keyword evidence="8" id="KW-0695">RNA-directed DNA polymerase</keyword>
<dbReference type="Pfam" id="PF00078">
    <property type="entry name" value="RVT_1"/>
    <property type="match status" value="2"/>
</dbReference>
<evidence type="ECO:0000256" key="7">
    <source>
        <dbReference type="ARBA" id="ARBA00022801"/>
    </source>
</evidence>
<dbReference type="PROSITE" id="PS50878">
    <property type="entry name" value="RT_POL"/>
    <property type="match status" value="2"/>
</dbReference>
<dbReference type="SUPFAM" id="SSF57756">
    <property type="entry name" value="Retrovirus zinc finger-like domains"/>
    <property type="match status" value="1"/>
</dbReference>
<feature type="domain" description="Reverse transcriptase" evidence="14">
    <location>
        <begin position="1"/>
        <end position="82"/>
    </location>
</feature>
<dbReference type="OrthoDB" id="2285352at2759"/>
<dbReference type="InterPro" id="IPR001878">
    <property type="entry name" value="Znf_CCHC"/>
</dbReference>
<keyword evidence="5" id="KW-0064">Aspartyl protease</keyword>
<evidence type="ECO:0000259" key="13">
    <source>
        <dbReference type="PROSITE" id="PS50158"/>
    </source>
</evidence>
<dbReference type="Gene3D" id="3.30.70.270">
    <property type="match status" value="3"/>
</dbReference>
<keyword evidence="11" id="KW-0479">Metal-binding</keyword>
<dbReference type="PANTHER" id="PTHR37984:SF5">
    <property type="entry name" value="PROTEIN NYNRIN-LIKE"/>
    <property type="match status" value="1"/>
</dbReference>
<feature type="domain" description="CCHC-type" evidence="13">
    <location>
        <begin position="544"/>
        <end position="559"/>
    </location>
</feature>
<dbReference type="FunFam" id="3.10.20.370:FF:000001">
    <property type="entry name" value="Retrovirus-related Pol polyprotein from transposon 17.6-like protein"/>
    <property type="match status" value="1"/>
</dbReference>
<dbReference type="EMBL" id="BLAL01000242">
    <property type="protein sequence ID" value="GES95430.1"/>
    <property type="molecule type" value="Genomic_DNA"/>
</dbReference>
<evidence type="ECO:0000256" key="2">
    <source>
        <dbReference type="ARBA" id="ARBA00022679"/>
    </source>
</evidence>
<dbReference type="SMART" id="SM00343">
    <property type="entry name" value="ZnF_C2HC"/>
    <property type="match status" value="1"/>
</dbReference>
<comment type="caution">
    <text evidence="15">The sequence shown here is derived from an EMBL/GenBank/DDBJ whole genome shotgun (WGS) entry which is preliminary data.</text>
</comment>
<dbReference type="FunFam" id="3.30.70.270:FF:000003">
    <property type="entry name" value="Transposon Ty3-G Gag-Pol polyprotein"/>
    <property type="match status" value="1"/>
</dbReference>
<dbReference type="PROSITE" id="PS50158">
    <property type="entry name" value="ZF_CCHC"/>
    <property type="match status" value="1"/>
</dbReference>
<dbReference type="GO" id="GO:0006508">
    <property type="term" value="P:proteolysis"/>
    <property type="evidence" value="ECO:0007669"/>
    <property type="project" value="UniProtKB-KW"/>
</dbReference>
<keyword evidence="7" id="KW-0378">Hydrolase</keyword>
<dbReference type="FunFam" id="3.30.70.270:FF:000115">
    <property type="entry name" value="Polyprotein of retroviral origin, putative"/>
    <property type="match status" value="1"/>
</dbReference>
<keyword evidence="3" id="KW-0548">Nucleotidyltransferase</keyword>
<dbReference type="Pfam" id="PF03732">
    <property type="entry name" value="Retrotrans_gag"/>
    <property type="match status" value="1"/>
</dbReference>
<sequence length="1538" mass="176514">MPFGLCNNPATFQRLMDTVLRDILWQFVVVYIDDINVGSKTFEKHLLHLEQVFSRLVQAGLKLSPEKCFFFKDEIPFLGHVLEKFLEVYIVDESYRHMKLIQNGNRKLLTPGTLEGRSEIPQQSLELWEEQAETLVVPESGGENGDLSSEEEERVNLLNLEELNNFPTEQELNRPISPQDQLIIDLPIPQDRPFLRPRSALSNPMEGEQRIQQEQEQEQNLPMFQNHQQVPQNQNDQLFQQQFQNLAPKYNNYNQNGNVNNGNFLDENNMLQMAQFIRQFLIQQNQQNQQSWGAFLPTFSGKNQEDPIAWLRDYNAAAEANGWGNARKLQVVPAYLRSTAAEWYQSLKRDNPGFINAWVADFNGNVNNFEDRFLGRFRTAAMIEAWTIELEQRVQGSDETVEHYVSVLQKLFTRVGGYNEAQKTRKFISGLTRDLYIMVQSTHNGTFQDAIDRAKRCEMTLMAGKNKNISNYGSSAQMETTRLTQMMMELSKSVSEIREKVGNQSQYNGSNNPRWNRNSNNSNGNGGNNNGNNLTGGNRLPIVCYACGEPGHISRTCPQRNNNRSIGASPEGKDAKPNGNPSSAMYANFEVNKNGDDSKIKGNEAYPAERSNRVLRSTQKKIEPYNIQEEDKNSNVSSPPPVQADVPNVQGISKPVMMENEQQLQQPMEDVIKAKIKGSKKKVLKKKGKANLHSPISSHVQPYSMVEDIKHQQARITFGQLIEIAPKCKTELARGIRKPTTRKIHFSNMELEGNQKSTAMYCDANVKGVKVPLIVDSGAAGSIVAHHFLSQLGVHIDQPSTTSMVNVNGERKIPIGEVLNFPIKVQGIEVPIDMVVTEAETYSVIVGNDWLRKVKANIDYETSTMTINWKGKEARVPVEYQLVSDAKQVERVEEEEDSEEEEEKEIENEDEDEEYEEVELEDRLFYTALFDPGPILTNEGVYIKQKYYQWDHFTELDQKFRQKTTQSTYNECLTCWNDLIKHEAIQQISPEIIIELSSDKRQSTPTKEQQEFILTSQSYDSNTIESIVNESNRQLCHYCQKKSYQEYEELTQEIEYNHADVEDLSKIIPMELSIGKLSGDQSRSLMEFLLQRQNDFAWESSQLGRTNLIQHTINTEEGKVIRKHWYRTSQLERKFIEQKIARLLKEGLIERSTGPWASPVVLVRKKNGKQRLCIDYRELNNITQKDAYPLPRIDDMLDSFGKAKWFTSLDLTSGYWQVEVDPKDQPKTAFITQFGIYQFKVMLFGLCNAPATFQRLMDEIFHEILWKFVMVYLDDIIVYSETFEEHLKHLGIVFDHLQAAGLKLNPGKCFFMKAELEFLGHIISAQGIQTDPAKTEKVKNFPKPKNTTQLRGFLGLASYYRRFVPNFARIATPLNKLLRKGTVYQWTAEQDKAFNALKECLVTSPILAFPNFNKQFILFTDASILGLGAILSQLDEKNQEHVIAYASRTLNKAEKNYTATELECLAVVWAIKHFHAYVYGQKFKLITDHLALKYLFNTTIPAGRTARWILKLQVYDFETIHRAGKKHSNVDSLSRIQY</sequence>
<dbReference type="Pfam" id="PF17919">
    <property type="entry name" value="RT_RNaseH_2"/>
    <property type="match status" value="1"/>
</dbReference>
<dbReference type="Gene3D" id="2.40.70.10">
    <property type="entry name" value="Acid Proteases"/>
    <property type="match status" value="1"/>
</dbReference>
<evidence type="ECO:0000259" key="14">
    <source>
        <dbReference type="PROSITE" id="PS50878"/>
    </source>
</evidence>
<feature type="compositionally biased region" description="Acidic residues" evidence="12">
    <location>
        <begin position="892"/>
        <end position="915"/>
    </location>
</feature>
<dbReference type="GO" id="GO:0003677">
    <property type="term" value="F:DNA binding"/>
    <property type="evidence" value="ECO:0007669"/>
    <property type="project" value="UniProtKB-KW"/>
</dbReference>
<evidence type="ECO:0000256" key="8">
    <source>
        <dbReference type="ARBA" id="ARBA00022918"/>
    </source>
</evidence>
<dbReference type="Gene3D" id="4.10.60.10">
    <property type="entry name" value="Zinc finger, CCHC-type"/>
    <property type="match status" value="1"/>
</dbReference>
<evidence type="ECO:0000256" key="9">
    <source>
        <dbReference type="ARBA" id="ARBA00023125"/>
    </source>
</evidence>
<organism evidence="15 16">
    <name type="scientific">Rhizophagus clarus</name>
    <dbReference type="NCBI Taxonomy" id="94130"/>
    <lineage>
        <taxon>Eukaryota</taxon>
        <taxon>Fungi</taxon>
        <taxon>Fungi incertae sedis</taxon>
        <taxon>Mucoromycota</taxon>
        <taxon>Glomeromycotina</taxon>
        <taxon>Glomeromycetes</taxon>
        <taxon>Glomerales</taxon>
        <taxon>Glomeraceae</taxon>
        <taxon>Rhizophagus</taxon>
    </lineage>
</organism>
<dbReference type="Pfam" id="PF00098">
    <property type="entry name" value="zf-CCHC"/>
    <property type="match status" value="1"/>
</dbReference>
<evidence type="ECO:0000256" key="6">
    <source>
        <dbReference type="ARBA" id="ARBA00022759"/>
    </source>
</evidence>
<keyword evidence="1 15" id="KW-0645">Protease</keyword>
<dbReference type="InterPro" id="IPR000477">
    <property type="entry name" value="RT_dom"/>
</dbReference>
<dbReference type="InterPro" id="IPR050951">
    <property type="entry name" value="Retrovirus_Pol_polyprotein"/>
</dbReference>
<feature type="compositionally biased region" description="Basic and acidic residues" evidence="12">
    <location>
        <begin position="593"/>
        <end position="602"/>
    </location>
</feature>
<dbReference type="SUPFAM" id="SSF56672">
    <property type="entry name" value="DNA/RNA polymerases"/>
    <property type="match status" value="2"/>
</dbReference>